<dbReference type="SUPFAM" id="SSF46785">
    <property type="entry name" value="Winged helix' DNA-binding domain"/>
    <property type="match status" value="1"/>
</dbReference>
<evidence type="ECO:0000256" key="1">
    <source>
        <dbReference type="ARBA" id="ARBA00022737"/>
    </source>
</evidence>
<evidence type="ECO:0000256" key="4">
    <source>
        <dbReference type="ARBA" id="ARBA00023163"/>
    </source>
</evidence>
<keyword evidence="7" id="KW-1185">Reference proteome</keyword>
<evidence type="ECO:0000256" key="2">
    <source>
        <dbReference type="ARBA" id="ARBA00023015"/>
    </source>
</evidence>
<keyword evidence="3" id="KW-0010">Activator</keyword>
<dbReference type="InterPro" id="IPR011608">
    <property type="entry name" value="PRD"/>
</dbReference>
<dbReference type="InterPro" id="IPR036388">
    <property type="entry name" value="WH-like_DNA-bd_sf"/>
</dbReference>
<sequence>MQGQPCILLREEGKRMEYISDRLEQILIALGEASQPLTSAQLAEKVKVSARTVKKDIGELNAILKDYDAAILARTGVGYQLSVGDEFLYNQFLTELKRRELRTAQTVPKYRYERVNYIVKKLLTVDYYLTIEDLVDELYISRSTLTADLKEVREIFKDYNLELISRPNYGILLVGEEIAKRLCIAEYFFHANVSTGYFAADNAMFVSSTNQDEIRFVRGLLEEIMEKYGIHMSDQSLQNFVIHIIIAIRRWKFYNYVKIEDENLGELRSSVAREWPAAQDLVRRLQDKLEILLPQEEILYFALHFKSKHITELDEITSEEIEQVEKTLYDIYRMLQKRFGVIAINKDRYEEYLRMHIPAMVARLRSGLVMRNPMIYDFLNKYLFSTHITMMISDILEQNFNVRMNKNEFAYLVLYTNLLFSTESRPHGAKILVVCGRGRPETITLINEINENHAALANMIEICDVGDLENHDLHQAELILSTVPLQATYPVPSIYMDGRLSYGEQIQQSIKHNRLSFRKLARYFSPRYFNGSLKGSVRDEVFREVAKAFDNWKEILAMFWEAEHILSHETTKGVVFLHTLKPLPESFIYIGFLKKPIIWNKLWAQAVIFVNINGDLDSLRLGYDFISEMINDPREPFSGKITEYEDLIEVLSKN</sequence>
<dbReference type="GO" id="GO:0006355">
    <property type="term" value="P:regulation of DNA-templated transcription"/>
    <property type="evidence" value="ECO:0007669"/>
    <property type="project" value="InterPro"/>
</dbReference>
<dbReference type="InterPro" id="IPR013196">
    <property type="entry name" value="HTH_11"/>
</dbReference>
<dbReference type="InterPro" id="IPR036390">
    <property type="entry name" value="WH_DNA-bd_sf"/>
</dbReference>
<proteinExistence type="predicted"/>
<dbReference type="SUPFAM" id="SSF63520">
    <property type="entry name" value="PTS-regulatory domain, PRD"/>
    <property type="match status" value="2"/>
</dbReference>
<dbReference type="PANTHER" id="PTHR30185">
    <property type="entry name" value="CRYPTIC BETA-GLUCOSIDE BGL OPERON ANTITERMINATOR"/>
    <property type="match status" value="1"/>
</dbReference>
<dbReference type="AlphaFoldDB" id="A0A412G3A6"/>
<dbReference type="InterPro" id="IPR050661">
    <property type="entry name" value="BglG_antiterminators"/>
</dbReference>
<protein>
    <submittedName>
        <fullName evidence="6">Transcription antiterminator</fullName>
    </submittedName>
</protein>
<evidence type="ECO:0000259" key="5">
    <source>
        <dbReference type="PROSITE" id="PS51372"/>
    </source>
</evidence>
<dbReference type="InterPro" id="IPR007737">
    <property type="entry name" value="Mga_HTH"/>
</dbReference>
<reference evidence="6 7" key="1">
    <citation type="submission" date="2018-08" db="EMBL/GenBank/DDBJ databases">
        <title>A genome reference for cultivated species of the human gut microbiota.</title>
        <authorList>
            <person name="Zou Y."/>
            <person name="Xue W."/>
            <person name="Luo G."/>
        </authorList>
    </citation>
    <scope>NUCLEOTIDE SEQUENCE [LARGE SCALE GENOMIC DNA]</scope>
    <source>
        <strain evidence="6 7">AF24-29</strain>
    </source>
</reference>
<dbReference type="PANTHER" id="PTHR30185:SF13">
    <property type="entry name" value="LICABCH OPERON REGULATOR-RELATED"/>
    <property type="match status" value="1"/>
</dbReference>
<organism evidence="6 7">
    <name type="scientific">Holdemania filiformis</name>
    <dbReference type="NCBI Taxonomy" id="61171"/>
    <lineage>
        <taxon>Bacteria</taxon>
        <taxon>Bacillati</taxon>
        <taxon>Bacillota</taxon>
        <taxon>Erysipelotrichia</taxon>
        <taxon>Erysipelotrichales</taxon>
        <taxon>Erysipelotrichaceae</taxon>
        <taxon>Holdemania</taxon>
    </lineage>
</organism>
<keyword evidence="1" id="KW-0677">Repeat</keyword>
<dbReference type="Gene3D" id="1.10.10.10">
    <property type="entry name" value="Winged helix-like DNA-binding domain superfamily/Winged helix DNA-binding domain"/>
    <property type="match status" value="2"/>
</dbReference>
<dbReference type="Pfam" id="PF08279">
    <property type="entry name" value="HTH_11"/>
    <property type="match status" value="1"/>
</dbReference>
<gene>
    <name evidence="6" type="ORF">DWY25_07475</name>
</gene>
<name>A0A412G3A6_9FIRM</name>
<dbReference type="Proteomes" id="UP000284178">
    <property type="component" value="Unassembled WGS sequence"/>
</dbReference>
<feature type="domain" description="PRD" evidence="5">
    <location>
        <begin position="319"/>
        <end position="426"/>
    </location>
</feature>
<feature type="domain" description="PRD" evidence="5">
    <location>
        <begin position="208"/>
        <end position="315"/>
    </location>
</feature>
<accession>A0A412G3A6</accession>
<dbReference type="Gene3D" id="1.10.1790.10">
    <property type="entry name" value="PRD domain"/>
    <property type="match status" value="2"/>
</dbReference>
<dbReference type="InterPro" id="IPR036634">
    <property type="entry name" value="PRD_sf"/>
</dbReference>
<comment type="caution">
    <text evidence="6">The sequence shown here is derived from an EMBL/GenBank/DDBJ whole genome shotgun (WGS) entry which is preliminary data.</text>
</comment>
<dbReference type="Pfam" id="PF05043">
    <property type="entry name" value="Mga"/>
    <property type="match status" value="1"/>
</dbReference>
<keyword evidence="2" id="KW-0805">Transcription regulation</keyword>
<keyword evidence="4" id="KW-0804">Transcription</keyword>
<evidence type="ECO:0000313" key="7">
    <source>
        <dbReference type="Proteomes" id="UP000284178"/>
    </source>
</evidence>
<evidence type="ECO:0000256" key="3">
    <source>
        <dbReference type="ARBA" id="ARBA00023159"/>
    </source>
</evidence>
<dbReference type="EMBL" id="QRUP01000007">
    <property type="protein sequence ID" value="RGR74920.1"/>
    <property type="molecule type" value="Genomic_DNA"/>
</dbReference>
<dbReference type="Pfam" id="PF00874">
    <property type="entry name" value="PRD"/>
    <property type="match status" value="2"/>
</dbReference>
<evidence type="ECO:0000313" key="6">
    <source>
        <dbReference type="EMBL" id="RGR74920.1"/>
    </source>
</evidence>
<dbReference type="PROSITE" id="PS51372">
    <property type="entry name" value="PRD_2"/>
    <property type="match status" value="2"/>
</dbReference>